<gene>
    <name evidence="3" type="ORF">CWE08_00575</name>
</gene>
<reference evidence="4" key="1">
    <citation type="journal article" date="2018" name="Front. Microbiol.">
        <title>Genome-Based Analysis Reveals the Taxonomy and Diversity of the Family Idiomarinaceae.</title>
        <authorList>
            <person name="Liu Y."/>
            <person name="Lai Q."/>
            <person name="Shao Z."/>
        </authorList>
    </citation>
    <scope>NUCLEOTIDE SEQUENCE [LARGE SCALE GENOMIC DNA]</scope>
    <source>
        <strain evidence="4">GBPy7</strain>
    </source>
</reference>
<evidence type="ECO:0000259" key="2">
    <source>
        <dbReference type="Pfam" id="PF00857"/>
    </source>
</evidence>
<feature type="domain" description="Isochorismatase-like" evidence="2">
    <location>
        <begin position="32"/>
        <end position="181"/>
    </location>
</feature>
<feature type="region of interest" description="Disordered" evidence="1">
    <location>
        <begin position="1"/>
        <end position="22"/>
    </location>
</feature>
<dbReference type="PANTHER" id="PTHR14119">
    <property type="entry name" value="HYDROLASE"/>
    <property type="match status" value="1"/>
</dbReference>
<comment type="caution">
    <text evidence="3">The sequence shown here is derived from an EMBL/GenBank/DDBJ whole genome shotgun (WGS) entry which is preliminary data.</text>
</comment>
<keyword evidence="4" id="KW-1185">Reference proteome</keyword>
<dbReference type="RefSeq" id="WP_126764723.1">
    <property type="nucleotide sequence ID" value="NZ_PIPJ01000001.1"/>
</dbReference>
<evidence type="ECO:0000313" key="3">
    <source>
        <dbReference type="EMBL" id="RUO23183.1"/>
    </source>
</evidence>
<accession>A0A432W1Z8</accession>
<dbReference type="EMBL" id="PIPJ01000001">
    <property type="protein sequence ID" value="RUO23183.1"/>
    <property type="molecule type" value="Genomic_DNA"/>
</dbReference>
<dbReference type="Proteomes" id="UP000288395">
    <property type="component" value="Unassembled WGS sequence"/>
</dbReference>
<dbReference type="OrthoDB" id="9796958at2"/>
<proteinExistence type="predicted"/>
<dbReference type="Gene3D" id="3.40.50.850">
    <property type="entry name" value="Isochorismatase-like"/>
    <property type="match status" value="1"/>
</dbReference>
<dbReference type="GO" id="GO:0016787">
    <property type="term" value="F:hydrolase activity"/>
    <property type="evidence" value="ECO:0007669"/>
    <property type="project" value="UniProtKB-KW"/>
</dbReference>
<dbReference type="CDD" id="cd01012">
    <property type="entry name" value="YcaC_related"/>
    <property type="match status" value="1"/>
</dbReference>
<sequence length="205" mass="22845">MSNAKNPQHLSSKAQTSSEQIPNPQIISRQHSLLLVIDIQGRLALAIDRARDIVHAADRLLKVATELNVPRLVTEQYPQGLGHTVEQLQPHVAKTTLFEKIHFSAFRETEFADFLAQQQRSQIVVMGTESHVCVLQTVLDLLAAGYQVFVVEDAVGSRNPQDKAIALARLGRAGAIVVSSEMVIFEWLERAGTDTFRHISKTYIR</sequence>
<dbReference type="PANTHER" id="PTHR14119:SF3">
    <property type="entry name" value="ISOCHORISMATASE DOMAIN-CONTAINING PROTEIN 2"/>
    <property type="match status" value="1"/>
</dbReference>
<dbReference type="InterPro" id="IPR036380">
    <property type="entry name" value="Isochorismatase-like_sf"/>
</dbReference>
<dbReference type="InterPro" id="IPR050993">
    <property type="entry name" value="Isochorismatase_domain"/>
</dbReference>
<dbReference type="Pfam" id="PF00857">
    <property type="entry name" value="Isochorismatase"/>
    <property type="match status" value="1"/>
</dbReference>
<name>A0A432W1Z8_9GAMM</name>
<dbReference type="InterPro" id="IPR000868">
    <property type="entry name" value="Isochorismatase-like_dom"/>
</dbReference>
<dbReference type="SUPFAM" id="SSF52499">
    <property type="entry name" value="Isochorismatase-like hydrolases"/>
    <property type="match status" value="1"/>
</dbReference>
<dbReference type="AlphaFoldDB" id="A0A432W1Z8"/>
<protein>
    <submittedName>
        <fullName evidence="3">Hydrolase</fullName>
    </submittedName>
</protein>
<evidence type="ECO:0000313" key="4">
    <source>
        <dbReference type="Proteomes" id="UP000288395"/>
    </source>
</evidence>
<evidence type="ECO:0000256" key="1">
    <source>
        <dbReference type="SAM" id="MobiDB-lite"/>
    </source>
</evidence>
<keyword evidence="3" id="KW-0378">Hydrolase</keyword>
<organism evidence="3 4">
    <name type="scientific">Aliidiomarina iranensis</name>
    <dbReference type="NCBI Taxonomy" id="1434071"/>
    <lineage>
        <taxon>Bacteria</taxon>
        <taxon>Pseudomonadati</taxon>
        <taxon>Pseudomonadota</taxon>
        <taxon>Gammaproteobacteria</taxon>
        <taxon>Alteromonadales</taxon>
        <taxon>Idiomarinaceae</taxon>
        <taxon>Aliidiomarina</taxon>
    </lineage>
</organism>